<dbReference type="InterPro" id="IPR009496">
    <property type="entry name" value="RGM_C"/>
</dbReference>
<dbReference type="Pfam" id="PF06534">
    <property type="entry name" value="RGM_C"/>
    <property type="match status" value="1"/>
</dbReference>
<evidence type="ECO:0000259" key="1">
    <source>
        <dbReference type="Pfam" id="PF06534"/>
    </source>
</evidence>
<evidence type="ECO:0000313" key="2">
    <source>
        <dbReference type="Proteomes" id="UP000046393"/>
    </source>
</evidence>
<proteinExistence type="predicted"/>
<name>A0A0N5AAP1_9BILA</name>
<dbReference type="WBParaSite" id="SMUV_0000121701-mRNA-1">
    <property type="protein sequence ID" value="SMUV_0000121701-mRNA-1"/>
    <property type="gene ID" value="SMUV_0000121701"/>
</dbReference>
<dbReference type="GO" id="GO:0005886">
    <property type="term" value="C:plasma membrane"/>
    <property type="evidence" value="ECO:0007669"/>
    <property type="project" value="TreeGrafter"/>
</dbReference>
<dbReference type="STRING" id="451379.A0A0N5AAP1"/>
<dbReference type="GO" id="GO:0015026">
    <property type="term" value="F:coreceptor activity"/>
    <property type="evidence" value="ECO:0007669"/>
    <property type="project" value="TreeGrafter"/>
</dbReference>
<dbReference type="PANTHER" id="PTHR31428">
    <property type="entry name" value="RGM DOMAIN FAMILY MEMBER DRAG-1"/>
    <property type="match status" value="1"/>
</dbReference>
<dbReference type="InterPro" id="IPR040287">
    <property type="entry name" value="RGM"/>
</dbReference>
<dbReference type="GO" id="GO:0030509">
    <property type="term" value="P:BMP signaling pathway"/>
    <property type="evidence" value="ECO:0007669"/>
    <property type="project" value="TreeGrafter"/>
</dbReference>
<dbReference type="PANTHER" id="PTHR31428:SF6">
    <property type="entry name" value="REPULSIVE GUIDANCE MOLECULE B HOMOLOG DRAG-1"/>
    <property type="match status" value="1"/>
</dbReference>
<dbReference type="Proteomes" id="UP000046393">
    <property type="component" value="Unplaced"/>
</dbReference>
<evidence type="ECO:0000313" key="3">
    <source>
        <dbReference type="WBParaSite" id="SMUV_0000121701-mRNA-1"/>
    </source>
</evidence>
<reference evidence="3" key="1">
    <citation type="submission" date="2017-02" db="UniProtKB">
        <authorList>
            <consortium name="WormBaseParasite"/>
        </authorList>
    </citation>
    <scope>IDENTIFICATION</scope>
</reference>
<dbReference type="Gene3D" id="3.40.1000.10">
    <property type="entry name" value="Mog1/PsbP, alpha/beta/alpha sandwich"/>
    <property type="match status" value="1"/>
</dbReference>
<accession>A0A0N5AAP1</accession>
<protein>
    <submittedName>
        <fullName evidence="3">RGM domain family member B</fullName>
    </submittedName>
</protein>
<sequence length="322" mass="36187">LWYELIVNFFRCYHYTESVLHPVYQYCSLFGSRHLRTLTGKFETCARSGAYPFYDGKHFTIQITHSSLSSAANAITMVTVIIKEWGNCTQQKVYEVSSDDRDLMTAFVDGSTFNGNPKRKAVEIIARNDTHVEININHIATNITVMKRGPFLGVSLLIPEDNVQEFATDVETLCRSGCSGGKLMQVKEALVKPLEFTQCHGTRLKTSIKTAANRCAEVGVRDEFFDACVFDLMTSGNDLVTSVELDAQNDIVKRYLPYNTKVNSTSTGRANLSIYHSLSYDHKFSDCIAFVPRPPSSPSSAKRLAKFWSFTTLLTRLDSTFN</sequence>
<organism evidence="2 3">
    <name type="scientific">Syphacia muris</name>
    <dbReference type="NCBI Taxonomy" id="451379"/>
    <lineage>
        <taxon>Eukaryota</taxon>
        <taxon>Metazoa</taxon>
        <taxon>Ecdysozoa</taxon>
        <taxon>Nematoda</taxon>
        <taxon>Chromadorea</taxon>
        <taxon>Rhabditida</taxon>
        <taxon>Spirurina</taxon>
        <taxon>Oxyuridomorpha</taxon>
        <taxon>Oxyuroidea</taxon>
        <taxon>Oxyuridae</taxon>
        <taxon>Syphacia</taxon>
    </lineage>
</organism>
<dbReference type="AlphaFoldDB" id="A0A0N5AAP1"/>
<feature type="domain" description="Repulsive guidance molecule C-terminal" evidence="1">
    <location>
        <begin position="24"/>
        <end position="251"/>
    </location>
</feature>
<keyword evidence="2" id="KW-1185">Reference proteome</keyword>